<proteinExistence type="predicted"/>
<accession>A0A232EFW8</accession>
<keyword evidence="2" id="KW-1185">Reference proteome</keyword>
<dbReference type="EMBL" id="NNAY01004909">
    <property type="protein sequence ID" value="OXU17259.1"/>
    <property type="molecule type" value="Genomic_DNA"/>
</dbReference>
<dbReference type="SUPFAM" id="SSF48403">
    <property type="entry name" value="Ankyrin repeat"/>
    <property type="match status" value="1"/>
</dbReference>
<name>A0A232EFW8_9HYME</name>
<feature type="non-terminal residue" evidence="1">
    <location>
        <position position="1"/>
    </location>
</feature>
<dbReference type="Proteomes" id="UP000215335">
    <property type="component" value="Unassembled WGS sequence"/>
</dbReference>
<evidence type="ECO:0000313" key="2">
    <source>
        <dbReference type="Proteomes" id="UP000215335"/>
    </source>
</evidence>
<protein>
    <submittedName>
        <fullName evidence="1">Uncharacterized protein</fullName>
    </submittedName>
</protein>
<gene>
    <name evidence="1" type="ORF">TSAR_010263</name>
</gene>
<comment type="caution">
    <text evidence="1">The sequence shown here is derived from an EMBL/GenBank/DDBJ whole genome shotgun (WGS) entry which is preliminary data.</text>
</comment>
<organism evidence="1 2">
    <name type="scientific">Trichomalopsis sarcophagae</name>
    <dbReference type="NCBI Taxonomy" id="543379"/>
    <lineage>
        <taxon>Eukaryota</taxon>
        <taxon>Metazoa</taxon>
        <taxon>Ecdysozoa</taxon>
        <taxon>Arthropoda</taxon>
        <taxon>Hexapoda</taxon>
        <taxon>Insecta</taxon>
        <taxon>Pterygota</taxon>
        <taxon>Neoptera</taxon>
        <taxon>Endopterygota</taxon>
        <taxon>Hymenoptera</taxon>
        <taxon>Apocrita</taxon>
        <taxon>Proctotrupomorpha</taxon>
        <taxon>Chalcidoidea</taxon>
        <taxon>Pteromalidae</taxon>
        <taxon>Pteromalinae</taxon>
        <taxon>Trichomalopsis</taxon>
    </lineage>
</organism>
<dbReference type="InterPro" id="IPR036770">
    <property type="entry name" value="Ankyrin_rpt-contain_sf"/>
</dbReference>
<evidence type="ECO:0000313" key="1">
    <source>
        <dbReference type="EMBL" id="OXU17259.1"/>
    </source>
</evidence>
<sequence>KRLDILEKLFKLGEIFDNYRAVRYKDKRFLSLLLKEGISADSFNRMGSTVLEDVIARLDREAVEILLNAGASIKKSSGTSCQRTQRDLRVTH</sequence>
<dbReference type="AlphaFoldDB" id="A0A232EFW8"/>
<reference evidence="1 2" key="1">
    <citation type="journal article" date="2017" name="Curr. Biol.">
        <title>The Evolution of Venom by Co-option of Single-Copy Genes.</title>
        <authorList>
            <person name="Martinson E.O."/>
            <person name="Mrinalini"/>
            <person name="Kelkar Y.D."/>
            <person name="Chang C.H."/>
            <person name="Werren J.H."/>
        </authorList>
    </citation>
    <scope>NUCLEOTIDE SEQUENCE [LARGE SCALE GENOMIC DNA]</scope>
    <source>
        <strain evidence="1 2">Alberta</strain>
        <tissue evidence="1">Whole body</tissue>
    </source>
</reference>
<dbReference type="Gene3D" id="1.25.40.20">
    <property type="entry name" value="Ankyrin repeat-containing domain"/>
    <property type="match status" value="1"/>
</dbReference>